<reference evidence="9" key="1">
    <citation type="submission" date="2020-11" db="EMBL/GenBank/DDBJ databases">
        <authorList>
            <consortium name="DOE Joint Genome Institute"/>
            <person name="Ahrendt S."/>
            <person name="Riley R."/>
            <person name="Andreopoulos W."/>
            <person name="Labutti K."/>
            <person name="Pangilinan J."/>
            <person name="Ruiz-Duenas F.J."/>
            <person name="Barrasa J.M."/>
            <person name="Sanchez-Garcia M."/>
            <person name="Camarero S."/>
            <person name="Miyauchi S."/>
            <person name="Serrano A."/>
            <person name="Linde D."/>
            <person name="Babiker R."/>
            <person name="Drula E."/>
            <person name="Ayuso-Fernandez I."/>
            <person name="Pacheco R."/>
            <person name="Padilla G."/>
            <person name="Ferreira P."/>
            <person name="Barriuso J."/>
            <person name="Kellner H."/>
            <person name="Castanera R."/>
            <person name="Alfaro M."/>
            <person name="Ramirez L."/>
            <person name="Pisabarro A.G."/>
            <person name="Kuo A."/>
            <person name="Tritt A."/>
            <person name="Lipzen A."/>
            <person name="He G."/>
            <person name="Yan M."/>
            <person name="Ng V."/>
            <person name="Cullen D."/>
            <person name="Martin F."/>
            <person name="Rosso M.-N."/>
            <person name="Henrissat B."/>
            <person name="Hibbett D."/>
            <person name="Martinez A.T."/>
            <person name="Grigoriev I.V."/>
        </authorList>
    </citation>
    <scope>NUCLEOTIDE SEQUENCE</scope>
    <source>
        <strain evidence="9">CBS 247.69</strain>
    </source>
</reference>
<dbReference type="InterPro" id="IPR013154">
    <property type="entry name" value="ADH-like_N"/>
</dbReference>
<evidence type="ECO:0000256" key="6">
    <source>
        <dbReference type="ARBA" id="ARBA00023002"/>
    </source>
</evidence>
<gene>
    <name evidence="9" type="ORF">BDZ94DRAFT_1155180</name>
</gene>
<dbReference type="Gene3D" id="3.40.50.720">
    <property type="entry name" value="NAD(P)-binding Rossmann-like Domain"/>
    <property type="match status" value="1"/>
</dbReference>
<proteinExistence type="inferred from homology"/>
<evidence type="ECO:0000256" key="2">
    <source>
        <dbReference type="ARBA" id="ARBA00008072"/>
    </source>
</evidence>
<evidence type="ECO:0000256" key="1">
    <source>
        <dbReference type="ARBA" id="ARBA00001947"/>
    </source>
</evidence>
<dbReference type="EC" id="1.1.1.1" evidence="3"/>
<dbReference type="PANTHER" id="PTHR42940">
    <property type="entry name" value="ALCOHOL DEHYDROGENASE 1-RELATED"/>
    <property type="match status" value="1"/>
</dbReference>
<evidence type="ECO:0000256" key="7">
    <source>
        <dbReference type="ARBA" id="ARBA00023027"/>
    </source>
</evidence>
<dbReference type="Pfam" id="PF08240">
    <property type="entry name" value="ADH_N"/>
    <property type="match status" value="1"/>
</dbReference>
<keyword evidence="7" id="KW-0520">NAD</keyword>
<evidence type="ECO:0000256" key="5">
    <source>
        <dbReference type="ARBA" id="ARBA00022833"/>
    </source>
</evidence>
<evidence type="ECO:0000313" key="10">
    <source>
        <dbReference type="Proteomes" id="UP000807353"/>
    </source>
</evidence>
<dbReference type="InterPro" id="IPR020843">
    <property type="entry name" value="ER"/>
</dbReference>
<dbReference type="InterPro" id="IPR011032">
    <property type="entry name" value="GroES-like_sf"/>
</dbReference>
<dbReference type="FunFam" id="3.40.50.720:FF:000039">
    <property type="entry name" value="Alcohol dehydrogenase AdhP"/>
    <property type="match status" value="1"/>
</dbReference>
<dbReference type="Pfam" id="PF00107">
    <property type="entry name" value="ADH_zinc_N"/>
    <property type="match status" value="1"/>
</dbReference>
<dbReference type="OrthoDB" id="1879366at2759"/>
<sequence>MSIKIPKTQKVAIVASSGEDIQVKNDHPVKSQADLAPGECLVKLHCTGVCHTDLHAALGDWPLDAKTPLIGGHEGVGDIVAIGSHTSASPVKVGDRVGIKWLADSCLHCEQCRKGREQNCLDAKLSGFTVDGTFSEYVVSYVHHVTPIPEGLDSKEAASILCAGLTVYRALKYSQTNPGDWVVLPGAGGGLGHLAVQYAKYMGLRVIAVDSGEEKKKLCLDLGADHWIDFKECKDIVDSVTAATDGLGAHSVVITTPGSGYQEAVGYLRKGGTIMAVGLPGKATLDASIFFTVFKSISILGSYVGNRQDAIESLAIAACGGVKCHFSVKKLGDIQEVYKEFQKGTVAGRVVIDMAL</sequence>
<name>A0A9P5YG23_9AGAR</name>
<feature type="domain" description="Enoyl reductase (ER)" evidence="8">
    <location>
        <begin position="18"/>
        <end position="352"/>
    </location>
</feature>
<dbReference type="GO" id="GO:0004022">
    <property type="term" value="F:alcohol dehydrogenase (NAD+) activity"/>
    <property type="evidence" value="ECO:0007669"/>
    <property type="project" value="UniProtKB-EC"/>
</dbReference>
<keyword evidence="4" id="KW-0479">Metal-binding</keyword>
<evidence type="ECO:0000259" key="8">
    <source>
        <dbReference type="SMART" id="SM00829"/>
    </source>
</evidence>
<evidence type="ECO:0000313" key="9">
    <source>
        <dbReference type="EMBL" id="KAF9467921.1"/>
    </source>
</evidence>
<dbReference type="PANTHER" id="PTHR42940:SF3">
    <property type="entry name" value="ALCOHOL DEHYDROGENASE 1-RELATED"/>
    <property type="match status" value="1"/>
</dbReference>
<dbReference type="Proteomes" id="UP000807353">
    <property type="component" value="Unassembled WGS sequence"/>
</dbReference>
<dbReference type="CDD" id="cd08297">
    <property type="entry name" value="CAD3"/>
    <property type="match status" value="1"/>
</dbReference>
<dbReference type="SUPFAM" id="SSF50129">
    <property type="entry name" value="GroES-like"/>
    <property type="match status" value="1"/>
</dbReference>
<protein>
    <recommendedName>
        <fullName evidence="3">alcohol dehydrogenase</fullName>
        <ecNumber evidence="3">1.1.1.1</ecNumber>
    </recommendedName>
</protein>
<accession>A0A9P5YG23</accession>
<keyword evidence="10" id="KW-1185">Reference proteome</keyword>
<comment type="caution">
    <text evidence="9">The sequence shown here is derived from an EMBL/GenBank/DDBJ whole genome shotgun (WGS) entry which is preliminary data.</text>
</comment>
<dbReference type="GO" id="GO:0046872">
    <property type="term" value="F:metal ion binding"/>
    <property type="evidence" value="ECO:0007669"/>
    <property type="project" value="UniProtKB-KW"/>
</dbReference>
<comment type="similarity">
    <text evidence="2">Belongs to the zinc-containing alcohol dehydrogenase family.</text>
</comment>
<dbReference type="SMART" id="SM00829">
    <property type="entry name" value="PKS_ER"/>
    <property type="match status" value="1"/>
</dbReference>
<keyword evidence="5" id="KW-0862">Zinc</keyword>
<dbReference type="Gene3D" id="3.90.180.10">
    <property type="entry name" value="Medium-chain alcohol dehydrogenases, catalytic domain"/>
    <property type="match status" value="1"/>
</dbReference>
<keyword evidence="6" id="KW-0560">Oxidoreductase</keyword>
<organism evidence="9 10">
    <name type="scientific">Collybia nuda</name>
    <dbReference type="NCBI Taxonomy" id="64659"/>
    <lineage>
        <taxon>Eukaryota</taxon>
        <taxon>Fungi</taxon>
        <taxon>Dikarya</taxon>
        <taxon>Basidiomycota</taxon>
        <taxon>Agaricomycotina</taxon>
        <taxon>Agaricomycetes</taxon>
        <taxon>Agaricomycetidae</taxon>
        <taxon>Agaricales</taxon>
        <taxon>Tricholomatineae</taxon>
        <taxon>Clitocybaceae</taxon>
        <taxon>Collybia</taxon>
    </lineage>
</organism>
<dbReference type="InterPro" id="IPR036291">
    <property type="entry name" value="NAD(P)-bd_dom_sf"/>
</dbReference>
<dbReference type="SUPFAM" id="SSF51735">
    <property type="entry name" value="NAD(P)-binding Rossmann-fold domains"/>
    <property type="match status" value="1"/>
</dbReference>
<evidence type="ECO:0000256" key="4">
    <source>
        <dbReference type="ARBA" id="ARBA00022723"/>
    </source>
</evidence>
<dbReference type="InterPro" id="IPR013149">
    <property type="entry name" value="ADH-like_C"/>
</dbReference>
<dbReference type="EMBL" id="MU150235">
    <property type="protein sequence ID" value="KAF9467921.1"/>
    <property type="molecule type" value="Genomic_DNA"/>
</dbReference>
<comment type="cofactor">
    <cofactor evidence="1">
        <name>Zn(2+)</name>
        <dbReference type="ChEBI" id="CHEBI:29105"/>
    </cofactor>
</comment>
<dbReference type="GO" id="GO:0005737">
    <property type="term" value="C:cytoplasm"/>
    <property type="evidence" value="ECO:0007669"/>
    <property type="project" value="TreeGrafter"/>
</dbReference>
<evidence type="ECO:0000256" key="3">
    <source>
        <dbReference type="ARBA" id="ARBA00013190"/>
    </source>
</evidence>
<dbReference type="AlphaFoldDB" id="A0A9P5YG23"/>